<accession>A0ABY9KU69</accession>
<keyword evidence="2" id="KW-0732">Signal</keyword>
<evidence type="ECO:0000313" key="5">
    <source>
        <dbReference type="Proteomes" id="UP001180087"/>
    </source>
</evidence>
<dbReference type="Proteomes" id="UP001180087">
    <property type="component" value="Chromosome"/>
</dbReference>
<dbReference type="InterPro" id="IPR019079">
    <property type="entry name" value="Capsule_synth_CapA"/>
</dbReference>
<dbReference type="PANTHER" id="PTHR33393">
    <property type="entry name" value="POLYGLUTAMINE SYNTHESIS ACCESSORY PROTEIN RV0574C-RELATED"/>
    <property type="match status" value="1"/>
</dbReference>
<comment type="similarity">
    <text evidence="1">Belongs to the CapA family.</text>
</comment>
<dbReference type="EC" id="3.1.-.-" evidence="4"/>
<dbReference type="CDD" id="cd07381">
    <property type="entry name" value="MPP_CapA"/>
    <property type="match status" value="1"/>
</dbReference>
<evidence type="ECO:0000259" key="3">
    <source>
        <dbReference type="SMART" id="SM00854"/>
    </source>
</evidence>
<reference evidence="4" key="1">
    <citation type="submission" date="2023-06" db="EMBL/GenBank/DDBJ databases">
        <title>A Treasure from Seagulls: Isolation and Description of Aciduricobacillus qingdaonensis gen. nov., sp. nov., a Rare Obligately Uric Acid-utilizing Member in the Family Bacillaceae.</title>
        <authorList>
            <person name="Liu W."/>
            <person name="Wang B."/>
        </authorList>
    </citation>
    <scope>NUCLEOTIDE SEQUENCE</scope>
    <source>
        <strain evidence="4">44XB</strain>
    </source>
</reference>
<name>A0ABY9KU69_9BACI</name>
<dbReference type="InterPro" id="IPR029052">
    <property type="entry name" value="Metallo-depent_PP-like"/>
</dbReference>
<dbReference type="Pfam" id="PF09587">
    <property type="entry name" value="PGA_cap"/>
    <property type="match status" value="1"/>
</dbReference>
<dbReference type="EMBL" id="CP129113">
    <property type="protein sequence ID" value="WLV24375.1"/>
    <property type="molecule type" value="Genomic_DNA"/>
</dbReference>
<dbReference type="SUPFAM" id="SSF56300">
    <property type="entry name" value="Metallo-dependent phosphatases"/>
    <property type="match status" value="1"/>
</dbReference>
<sequence length="398" mass="44301">MQTLQKTMLSITILLLVICAGCTTYNVEEKTAAAADQRSDKEIIDGVKPIEKKQMTSFQDRKVKQNSDKDQRITVSAVGDILIHDVVYNSAKKGNGYDFKPILKEMKPYLRKADLAFANQESMIGGSALGLSSYPRFNSPLEVGNAVADAGVDIVSLANNHTLDRGEAAIMRATDHWRKLGVAYVGSYRNEGDREKLRILKTSSGMRVAFLAYTYGTNGLSVPPGKPYLVNLIDKKRIAGEIARAKKAGAEAVVLSLHFGDEYAREPNKMQEDLVCYAAKAGADVVLGHHPHVLQPVEWVKGKNGRTLVIHSLGNFISGQKGVYKQAGGMLTWDFVKKDGRITVEHPRFMPTWVTYGKWTPEPLFKVKKGILPNRDTIYTEVKSHMKKRMPDLEFMER</sequence>
<proteinExistence type="inferred from homology"/>
<dbReference type="Gene3D" id="3.60.21.10">
    <property type="match status" value="1"/>
</dbReference>
<keyword evidence="5" id="KW-1185">Reference proteome</keyword>
<dbReference type="RefSeq" id="WP_348027335.1">
    <property type="nucleotide sequence ID" value="NZ_CP129113.1"/>
</dbReference>
<feature type="chain" id="PRO_5046762823" evidence="2">
    <location>
        <begin position="25"/>
        <end position="398"/>
    </location>
</feature>
<keyword evidence="4" id="KW-0378">Hydrolase</keyword>
<dbReference type="SMART" id="SM00854">
    <property type="entry name" value="PGA_cap"/>
    <property type="match status" value="1"/>
</dbReference>
<dbReference type="GO" id="GO:0016787">
    <property type="term" value="F:hydrolase activity"/>
    <property type="evidence" value="ECO:0007669"/>
    <property type="project" value="UniProtKB-KW"/>
</dbReference>
<feature type="domain" description="Capsule synthesis protein CapA" evidence="3">
    <location>
        <begin position="74"/>
        <end position="320"/>
    </location>
</feature>
<feature type="signal peptide" evidence="2">
    <location>
        <begin position="1"/>
        <end position="24"/>
    </location>
</feature>
<evidence type="ECO:0000256" key="2">
    <source>
        <dbReference type="SAM" id="SignalP"/>
    </source>
</evidence>
<dbReference type="PANTHER" id="PTHR33393:SF12">
    <property type="entry name" value="CAPSULE BIOSYNTHESIS PROTEIN CAPA"/>
    <property type="match status" value="1"/>
</dbReference>
<dbReference type="InterPro" id="IPR052169">
    <property type="entry name" value="CW_Biosynth-Accessory"/>
</dbReference>
<evidence type="ECO:0000313" key="4">
    <source>
        <dbReference type="EMBL" id="WLV24375.1"/>
    </source>
</evidence>
<gene>
    <name evidence="4" type="ORF">QR721_12135</name>
</gene>
<evidence type="ECO:0000256" key="1">
    <source>
        <dbReference type="ARBA" id="ARBA00005662"/>
    </source>
</evidence>
<protein>
    <submittedName>
        <fullName evidence="4">CapA family protein</fullName>
        <ecNumber evidence="4">3.1.-.-</ecNumber>
    </submittedName>
</protein>
<organism evidence="4 5">
    <name type="scientific">Aciduricibacillus chroicocephali</name>
    <dbReference type="NCBI Taxonomy" id="3054939"/>
    <lineage>
        <taxon>Bacteria</taxon>
        <taxon>Bacillati</taxon>
        <taxon>Bacillota</taxon>
        <taxon>Bacilli</taxon>
        <taxon>Bacillales</taxon>
        <taxon>Bacillaceae</taxon>
        <taxon>Aciduricibacillus</taxon>
    </lineage>
</organism>